<dbReference type="STRING" id="22663.A0A2I0KX41"/>
<dbReference type="AlphaFoldDB" id="A0A2I0KX41"/>
<name>A0A2I0KX41_PUNGR</name>
<dbReference type="EMBL" id="PGOL01000298">
    <property type="protein sequence ID" value="PKI73051.1"/>
    <property type="molecule type" value="Genomic_DNA"/>
</dbReference>
<reference evidence="1 2" key="1">
    <citation type="submission" date="2017-11" db="EMBL/GenBank/DDBJ databases">
        <title>De-novo sequencing of pomegranate (Punica granatum L.) genome.</title>
        <authorList>
            <person name="Akparov Z."/>
            <person name="Amiraslanov A."/>
            <person name="Hajiyeva S."/>
            <person name="Abbasov M."/>
            <person name="Kaur K."/>
            <person name="Hamwieh A."/>
            <person name="Solovyev V."/>
            <person name="Salamov A."/>
            <person name="Braich B."/>
            <person name="Kosarev P."/>
            <person name="Mahmoud A."/>
            <person name="Hajiyev E."/>
            <person name="Babayeva S."/>
            <person name="Izzatullayeva V."/>
            <person name="Mammadov A."/>
            <person name="Mammadov A."/>
            <person name="Sharifova S."/>
            <person name="Ojaghi J."/>
            <person name="Eynullazada K."/>
            <person name="Bayramov B."/>
            <person name="Abdulazimova A."/>
            <person name="Shahmuradov I."/>
        </authorList>
    </citation>
    <scope>NUCLEOTIDE SEQUENCE [LARGE SCALE GENOMIC DNA]</scope>
    <source>
        <strain evidence="2">cv. AG2017</strain>
        <tissue evidence="1">Leaf</tissue>
    </source>
</reference>
<evidence type="ECO:0000313" key="1">
    <source>
        <dbReference type="EMBL" id="PKI73051.1"/>
    </source>
</evidence>
<evidence type="ECO:0000313" key="2">
    <source>
        <dbReference type="Proteomes" id="UP000233551"/>
    </source>
</evidence>
<sequence>MAGEDYVKEFKLLTVECELRESQETTIARSLGGPNKEIADMIERQPFVSLKDVIKLAVKVKEQEVDPHPPVRCRDIKCLEFHGFRHFTSEFPNWREVTIQNPHTVESEVEKAVEDVCRVTSKEKVEYADEGEKLMAHQVVSSESKLVEPGVLGEHSEGTDFKLSKASCTNPNVDSRWGPHALFWIARLESIHLPVGTRERRSRHFSFYNP</sequence>
<comment type="caution">
    <text evidence="1">The sequence shown here is derived from an EMBL/GenBank/DDBJ whole genome shotgun (WGS) entry which is preliminary data.</text>
</comment>
<dbReference type="Proteomes" id="UP000233551">
    <property type="component" value="Unassembled WGS sequence"/>
</dbReference>
<organism evidence="1 2">
    <name type="scientific">Punica granatum</name>
    <name type="common">Pomegranate</name>
    <dbReference type="NCBI Taxonomy" id="22663"/>
    <lineage>
        <taxon>Eukaryota</taxon>
        <taxon>Viridiplantae</taxon>
        <taxon>Streptophyta</taxon>
        <taxon>Embryophyta</taxon>
        <taxon>Tracheophyta</taxon>
        <taxon>Spermatophyta</taxon>
        <taxon>Magnoliopsida</taxon>
        <taxon>eudicotyledons</taxon>
        <taxon>Gunneridae</taxon>
        <taxon>Pentapetalae</taxon>
        <taxon>rosids</taxon>
        <taxon>malvids</taxon>
        <taxon>Myrtales</taxon>
        <taxon>Lythraceae</taxon>
        <taxon>Punica</taxon>
    </lineage>
</organism>
<keyword evidence="2" id="KW-1185">Reference proteome</keyword>
<gene>
    <name evidence="1" type="ORF">CRG98_006546</name>
</gene>
<proteinExistence type="predicted"/>
<protein>
    <submittedName>
        <fullName evidence="1">Uncharacterized protein</fullName>
    </submittedName>
</protein>
<accession>A0A2I0KX41</accession>